<keyword evidence="5 11" id="KW-0547">Nucleotide-binding</keyword>
<dbReference type="GO" id="GO:0005524">
    <property type="term" value="F:ATP binding"/>
    <property type="evidence" value="ECO:0007669"/>
    <property type="project" value="UniProtKB-UniRule"/>
</dbReference>
<evidence type="ECO:0000256" key="13">
    <source>
        <dbReference type="SAM" id="MobiDB-lite"/>
    </source>
</evidence>
<dbReference type="FunFam" id="3.30.200.20:FF:001250">
    <property type="entry name" value="Probable myosin light chain kinase DDB_G0275057"/>
    <property type="match status" value="1"/>
</dbReference>
<evidence type="ECO:0000256" key="10">
    <source>
        <dbReference type="ARBA" id="ARBA00057985"/>
    </source>
</evidence>
<feature type="binding site" evidence="11">
    <location>
        <position position="49"/>
    </location>
    <ligand>
        <name>ATP</name>
        <dbReference type="ChEBI" id="CHEBI:30616"/>
    </ligand>
</feature>
<dbReference type="CDD" id="cd05117">
    <property type="entry name" value="STKc_CAMK"/>
    <property type="match status" value="1"/>
</dbReference>
<dbReference type="SMART" id="SM00220">
    <property type="entry name" value="S_TKc"/>
    <property type="match status" value="1"/>
</dbReference>
<evidence type="ECO:0000256" key="8">
    <source>
        <dbReference type="ARBA" id="ARBA00050882"/>
    </source>
</evidence>
<feature type="compositionally biased region" description="Low complexity" evidence="13">
    <location>
        <begin position="322"/>
        <end position="348"/>
    </location>
</feature>
<evidence type="ECO:0000313" key="16">
    <source>
        <dbReference type="Proteomes" id="UP001344447"/>
    </source>
</evidence>
<evidence type="ECO:0000256" key="7">
    <source>
        <dbReference type="ARBA" id="ARBA00022840"/>
    </source>
</evidence>
<name>A0AAN7TSX8_9MYCE</name>
<dbReference type="PROSITE" id="PS00107">
    <property type="entry name" value="PROTEIN_KINASE_ATP"/>
    <property type="match status" value="1"/>
</dbReference>
<protein>
    <recommendedName>
        <fullName evidence="2">[myosin light-chain] kinase</fullName>
        <ecNumber evidence="2">2.7.11.18</ecNumber>
    </recommendedName>
</protein>
<keyword evidence="7 11" id="KW-0067">ATP-binding</keyword>
<keyword evidence="16" id="KW-1185">Reference proteome</keyword>
<evidence type="ECO:0000256" key="9">
    <source>
        <dbReference type="ARBA" id="ARBA00052195"/>
    </source>
</evidence>
<dbReference type="InterPro" id="IPR017441">
    <property type="entry name" value="Protein_kinase_ATP_BS"/>
</dbReference>
<dbReference type="SUPFAM" id="SSF56112">
    <property type="entry name" value="Protein kinase-like (PK-like)"/>
    <property type="match status" value="1"/>
</dbReference>
<dbReference type="Gene3D" id="1.10.510.10">
    <property type="entry name" value="Transferase(Phosphotransferase) domain 1"/>
    <property type="match status" value="1"/>
</dbReference>
<comment type="caution">
    <text evidence="15">The sequence shown here is derived from an EMBL/GenBank/DDBJ whole genome shotgun (WGS) entry which is preliminary data.</text>
</comment>
<dbReference type="Pfam" id="PF00069">
    <property type="entry name" value="Pkinase"/>
    <property type="match status" value="1"/>
</dbReference>
<organism evidence="15 16">
    <name type="scientific">Dictyostelium firmibasis</name>
    <dbReference type="NCBI Taxonomy" id="79012"/>
    <lineage>
        <taxon>Eukaryota</taxon>
        <taxon>Amoebozoa</taxon>
        <taxon>Evosea</taxon>
        <taxon>Eumycetozoa</taxon>
        <taxon>Dictyostelia</taxon>
        <taxon>Dictyosteliales</taxon>
        <taxon>Dictyosteliaceae</taxon>
        <taxon>Dictyostelium</taxon>
    </lineage>
</organism>
<evidence type="ECO:0000256" key="5">
    <source>
        <dbReference type="ARBA" id="ARBA00022741"/>
    </source>
</evidence>
<evidence type="ECO:0000259" key="14">
    <source>
        <dbReference type="PROSITE" id="PS50011"/>
    </source>
</evidence>
<dbReference type="InterPro" id="IPR008271">
    <property type="entry name" value="Ser/Thr_kinase_AS"/>
</dbReference>
<dbReference type="PROSITE" id="PS00108">
    <property type="entry name" value="PROTEIN_KINASE_ST"/>
    <property type="match status" value="1"/>
</dbReference>
<reference evidence="15 16" key="1">
    <citation type="submission" date="2023-11" db="EMBL/GenBank/DDBJ databases">
        <title>Dfirmibasis_genome.</title>
        <authorList>
            <person name="Edelbroek B."/>
            <person name="Kjellin J."/>
            <person name="Jerlstrom-Hultqvist J."/>
            <person name="Soderbom F."/>
        </authorList>
    </citation>
    <scope>NUCLEOTIDE SEQUENCE [LARGE SCALE GENOMIC DNA]</scope>
    <source>
        <strain evidence="15 16">TNS-C-14</strain>
    </source>
</reference>
<evidence type="ECO:0000256" key="6">
    <source>
        <dbReference type="ARBA" id="ARBA00022777"/>
    </source>
</evidence>
<dbReference type="InterPro" id="IPR000719">
    <property type="entry name" value="Prot_kinase_dom"/>
</dbReference>
<feature type="region of interest" description="Disordered" evidence="13">
    <location>
        <begin position="316"/>
        <end position="348"/>
    </location>
</feature>
<dbReference type="PANTHER" id="PTHR24347">
    <property type="entry name" value="SERINE/THREONINE-PROTEIN KINASE"/>
    <property type="match status" value="1"/>
</dbReference>
<comment type="function">
    <text evidence="10">May phosphorylate a specific serine in the N-terminus of a myosin light chain.</text>
</comment>
<keyword evidence="3 12" id="KW-0723">Serine/threonine-protein kinase</keyword>
<dbReference type="EMBL" id="JAVFKY010000006">
    <property type="protein sequence ID" value="KAK5574648.1"/>
    <property type="molecule type" value="Genomic_DNA"/>
</dbReference>
<accession>A0AAN7TSX8</accession>
<comment type="catalytic activity">
    <reaction evidence="9">
        <text>L-seryl-[myosin light chain] + ATP = O-phospho-L-seryl-[myosin light chain] + ADP + H(+)</text>
        <dbReference type="Rhea" id="RHEA:22004"/>
        <dbReference type="Rhea" id="RHEA-COMP:13684"/>
        <dbReference type="Rhea" id="RHEA-COMP:13685"/>
        <dbReference type="ChEBI" id="CHEBI:15378"/>
        <dbReference type="ChEBI" id="CHEBI:29999"/>
        <dbReference type="ChEBI" id="CHEBI:30616"/>
        <dbReference type="ChEBI" id="CHEBI:83421"/>
        <dbReference type="ChEBI" id="CHEBI:456216"/>
        <dbReference type="EC" id="2.7.11.18"/>
    </reaction>
</comment>
<dbReference type="EC" id="2.7.11.18" evidence="2"/>
<evidence type="ECO:0000256" key="1">
    <source>
        <dbReference type="ARBA" id="ARBA00005354"/>
    </source>
</evidence>
<evidence type="ECO:0000256" key="2">
    <source>
        <dbReference type="ARBA" id="ARBA00012430"/>
    </source>
</evidence>
<keyword evidence="6" id="KW-0418">Kinase</keyword>
<evidence type="ECO:0000313" key="15">
    <source>
        <dbReference type="EMBL" id="KAK5574648.1"/>
    </source>
</evidence>
<comment type="catalytic activity">
    <reaction evidence="8">
        <text>L-threonyl-[myosin light chain] + ATP = O-phospho-L-threonyl-[myosin light chain] + ADP + H(+)</text>
        <dbReference type="Rhea" id="RHEA:53900"/>
        <dbReference type="Rhea" id="RHEA-COMP:13686"/>
        <dbReference type="Rhea" id="RHEA-COMP:13687"/>
        <dbReference type="ChEBI" id="CHEBI:15378"/>
        <dbReference type="ChEBI" id="CHEBI:30013"/>
        <dbReference type="ChEBI" id="CHEBI:30616"/>
        <dbReference type="ChEBI" id="CHEBI:61977"/>
        <dbReference type="ChEBI" id="CHEBI:456216"/>
        <dbReference type="EC" id="2.7.11.18"/>
    </reaction>
</comment>
<keyword evidence="4" id="KW-0808">Transferase</keyword>
<dbReference type="GO" id="GO:0004687">
    <property type="term" value="F:myosin light chain kinase activity"/>
    <property type="evidence" value="ECO:0007669"/>
    <property type="project" value="UniProtKB-EC"/>
</dbReference>
<proteinExistence type="inferred from homology"/>
<dbReference type="Gene3D" id="3.30.200.20">
    <property type="entry name" value="Phosphorylase Kinase, domain 1"/>
    <property type="match status" value="1"/>
</dbReference>
<dbReference type="PROSITE" id="PS50011">
    <property type="entry name" value="PROTEIN_KINASE_DOM"/>
    <property type="match status" value="1"/>
</dbReference>
<dbReference type="InterPro" id="IPR011009">
    <property type="entry name" value="Kinase-like_dom_sf"/>
</dbReference>
<gene>
    <name evidence="15" type="ORF">RB653_009901</name>
</gene>
<evidence type="ECO:0000256" key="11">
    <source>
        <dbReference type="PROSITE-ProRule" id="PRU10141"/>
    </source>
</evidence>
<dbReference type="Proteomes" id="UP001344447">
    <property type="component" value="Unassembled WGS sequence"/>
</dbReference>
<comment type="similarity">
    <text evidence="1">Belongs to the protein kinase superfamily. CAMK Ser/Thr protein kinase family. CaMK subfamily.</text>
</comment>
<dbReference type="FunFam" id="1.10.510.10:FF:001435">
    <property type="entry name" value="Probable myosin light chain kinase DDB_G0275057"/>
    <property type="match status" value="1"/>
</dbReference>
<sequence length="348" mass="39676">MLKLFKRIGRKKDSKIEDFYEFGPEIGRGAFSIVRQGTHKDTGDQVAVKAISKQHVSEADMKRFTREIEIMKKLKHKNIIQLIEVFDSNDYLYLVLELIRGGELFDKIVEKGNYSEKDACNLVRQIVSAVEYMHQHGVCHRDLKPENLLCSGDDEKEEIVRIADFGLSKIFEGGEELKTACGTPDYVAPEILECKPYDTSVDMWSIGVITYILLCGFAPFYADTHHELFQKILDLEYDFPEPEWNGITDLAKDFISQLLIINPEERWTASQCIKHPWLAENHGDKELKSLDSAISSMKDYVRNREASTSNILKMRASQSTPNLHSTTNTINTNSLSSSNNNNTTNNNI</sequence>
<evidence type="ECO:0000256" key="3">
    <source>
        <dbReference type="ARBA" id="ARBA00022527"/>
    </source>
</evidence>
<evidence type="ECO:0000256" key="12">
    <source>
        <dbReference type="RuleBase" id="RU000304"/>
    </source>
</evidence>
<dbReference type="AlphaFoldDB" id="A0AAN7TSX8"/>
<evidence type="ECO:0000256" key="4">
    <source>
        <dbReference type="ARBA" id="ARBA00022679"/>
    </source>
</evidence>
<feature type="domain" description="Protein kinase" evidence="14">
    <location>
        <begin position="20"/>
        <end position="278"/>
    </location>
</feature>